<organism evidence="1 2">
    <name type="scientific">Novosphingobium colocasiae</name>
    <dbReference type="NCBI Taxonomy" id="1256513"/>
    <lineage>
        <taxon>Bacteria</taxon>
        <taxon>Pseudomonadati</taxon>
        <taxon>Pseudomonadota</taxon>
        <taxon>Alphaproteobacteria</taxon>
        <taxon>Sphingomonadales</taxon>
        <taxon>Sphingomonadaceae</taxon>
        <taxon>Novosphingobium</taxon>
    </lineage>
</organism>
<dbReference type="AlphaFoldDB" id="A0A918PHJ1"/>
<gene>
    <name evidence="1" type="ORF">GCM10011614_22320</name>
</gene>
<sequence length="65" mass="7262">MGIFTVSDARHHRLQSFRRNTWKAIALCAALRLADTAFGFGLVEPTQTLAAQDIPVCTLEQDFKL</sequence>
<evidence type="ECO:0000313" key="2">
    <source>
        <dbReference type="Proteomes" id="UP000648075"/>
    </source>
</evidence>
<protein>
    <submittedName>
        <fullName evidence="1">Uncharacterized protein</fullName>
    </submittedName>
</protein>
<keyword evidence="2" id="KW-1185">Reference proteome</keyword>
<reference evidence="1" key="2">
    <citation type="submission" date="2020-09" db="EMBL/GenBank/DDBJ databases">
        <authorList>
            <person name="Sun Q."/>
            <person name="Kim S."/>
        </authorList>
    </citation>
    <scope>NUCLEOTIDE SEQUENCE</scope>
    <source>
        <strain evidence="1">KCTC 32255</strain>
    </source>
</reference>
<name>A0A918PHJ1_9SPHN</name>
<dbReference type="RefSeq" id="WP_189621284.1">
    <property type="nucleotide sequence ID" value="NZ_BMZA01000008.1"/>
</dbReference>
<dbReference type="EMBL" id="BMZA01000008">
    <property type="protein sequence ID" value="GGZ07044.1"/>
    <property type="molecule type" value="Genomic_DNA"/>
</dbReference>
<accession>A0A918PHJ1</accession>
<dbReference type="Proteomes" id="UP000648075">
    <property type="component" value="Unassembled WGS sequence"/>
</dbReference>
<evidence type="ECO:0000313" key="1">
    <source>
        <dbReference type="EMBL" id="GGZ07044.1"/>
    </source>
</evidence>
<proteinExistence type="predicted"/>
<reference evidence="1" key="1">
    <citation type="journal article" date="2014" name="Int. J. Syst. Evol. Microbiol.">
        <title>Complete genome sequence of Corynebacterium casei LMG S-19264T (=DSM 44701T), isolated from a smear-ripened cheese.</title>
        <authorList>
            <consortium name="US DOE Joint Genome Institute (JGI-PGF)"/>
            <person name="Walter F."/>
            <person name="Albersmeier A."/>
            <person name="Kalinowski J."/>
            <person name="Ruckert C."/>
        </authorList>
    </citation>
    <scope>NUCLEOTIDE SEQUENCE</scope>
    <source>
        <strain evidence="1">KCTC 32255</strain>
    </source>
</reference>
<comment type="caution">
    <text evidence="1">The sequence shown here is derived from an EMBL/GenBank/DDBJ whole genome shotgun (WGS) entry which is preliminary data.</text>
</comment>